<evidence type="ECO:0000256" key="6">
    <source>
        <dbReference type="ARBA" id="ARBA00023065"/>
    </source>
</evidence>
<dbReference type="PANTHER" id="PTHR43562">
    <property type="entry name" value="NAPA-TYPE SODIUM/HYDROGEN ANTIPORTER"/>
    <property type="match status" value="1"/>
</dbReference>
<keyword evidence="5 8" id="KW-1133">Transmembrane helix</keyword>
<feature type="transmembrane region" description="Helical" evidence="8">
    <location>
        <begin position="46"/>
        <end position="64"/>
    </location>
</feature>
<evidence type="ECO:0000256" key="1">
    <source>
        <dbReference type="ARBA" id="ARBA00004141"/>
    </source>
</evidence>
<dbReference type="InterPro" id="IPR038770">
    <property type="entry name" value="Na+/solute_symporter_sf"/>
</dbReference>
<keyword evidence="6" id="KW-0406">Ion transport</keyword>
<dbReference type="GO" id="GO:0015297">
    <property type="term" value="F:antiporter activity"/>
    <property type="evidence" value="ECO:0007669"/>
    <property type="project" value="UniProtKB-KW"/>
</dbReference>
<dbReference type="GO" id="GO:0016020">
    <property type="term" value="C:membrane"/>
    <property type="evidence" value="ECO:0007669"/>
    <property type="project" value="UniProtKB-SubCell"/>
</dbReference>
<feature type="domain" description="Cation/H+ exchanger transmembrane" evidence="9">
    <location>
        <begin position="27"/>
        <end position="384"/>
    </location>
</feature>
<feature type="transmembrane region" description="Helical" evidence="8">
    <location>
        <begin position="279"/>
        <end position="297"/>
    </location>
</feature>
<reference evidence="10" key="1">
    <citation type="submission" date="2020-05" db="EMBL/GenBank/DDBJ databases">
        <authorList>
            <person name="Chiriac C."/>
            <person name="Salcher M."/>
            <person name="Ghai R."/>
            <person name="Kavagutti S V."/>
        </authorList>
    </citation>
    <scope>NUCLEOTIDE SEQUENCE</scope>
</reference>
<sequence length="409" mass="43177">MLSRVRGRAVDSPIMQSDLSSLLVIVAISAVVPLIVGLTRIRVAEVVLLLAGGIIFGPHALGLIQVDSAINLLSEMGLGLLFFVAGNELERRAVSGKNGRLAAIGWGTSILLAGLVTGGLYAVGFIQDYLGIAIALTTTALGTLLPLLRDAGESKTRFGLLFMGAGAWGEFAPIIAIAVLFGAQSSFVALISLAGFAILALLIGALPSRLNSPRLQAVLRRGYTTSSQTAVRITMLLLVFLLTMASDFGLDAVLGAFIAGIIVRRVAPPSEESKLHNRIDGIAFGFFIPIFFIVSGANLDIISIIRNPITLLVFFVLLLLVRGIPQFFIYRKMIPDVFQRGRFALLVATGLPMIVAITTLEVESGAMLPKNAAGLVGAGALSVLVFPLIANVLGKKVKNPLPDDVTIDK</sequence>
<dbReference type="PANTHER" id="PTHR43562:SF1">
    <property type="entry name" value="NA(+)_H(+) ANTIPORTER YJBQ-RELATED"/>
    <property type="match status" value="1"/>
</dbReference>
<dbReference type="InterPro" id="IPR006153">
    <property type="entry name" value="Cation/H_exchanger_TM"/>
</dbReference>
<evidence type="ECO:0000256" key="4">
    <source>
        <dbReference type="ARBA" id="ARBA00022692"/>
    </source>
</evidence>
<evidence type="ECO:0000256" key="3">
    <source>
        <dbReference type="ARBA" id="ARBA00022449"/>
    </source>
</evidence>
<feature type="transmembrane region" description="Helical" evidence="8">
    <location>
        <begin position="20"/>
        <end position="39"/>
    </location>
</feature>
<keyword evidence="4 8" id="KW-0812">Transmembrane</keyword>
<keyword evidence="2" id="KW-0813">Transport</keyword>
<dbReference type="Gene3D" id="1.20.1530.20">
    <property type="match status" value="1"/>
</dbReference>
<dbReference type="Pfam" id="PF00999">
    <property type="entry name" value="Na_H_Exchanger"/>
    <property type="match status" value="1"/>
</dbReference>
<dbReference type="GO" id="GO:1902600">
    <property type="term" value="P:proton transmembrane transport"/>
    <property type="evidence" value="ECO:0007669"/>
    <property type="project" value="InterPro"/>
</dbReference>
<accession>A0A6J6QK80</accession>
<evidence type="ECO:0000259" key="9">
    <source>
        <dbReference type="Pfam" id="PF00999"/>
    </source>
</evidence>
<evidence type="ECO:0000313" key="10">
    <source>
        <dbReference type="EMBL" id="CAB4711166.1"/>
    </source>
</evidence>
<keyword evidence="7 8" id="KW-0472">Membrane</keyword>
<feature type="transmembrane region" description="Helical" evidence="8">
    <location>
        <begin position="342"/>
        <end position="360"/>
    </location>
</feature>
<feature type="transmembrane region" description="Helical" evidence="8">
    <location>
        <begin position="187"/>
        <end position="208"/>
    </location>
</feature>
<dbReference type="AlphaFoldDB" id="A0A6J6QK80"/>
<evidence type="ECO:0000256" key="7">
    <source>
        <dbReference type="ARBA" id="ARBA00023136"/>
    </source>
</evidence>
<organism evidence="10">
    <name type="scientific">freshwater metagenome</name>
    <dbReference type="NCBI Taxonomy" id="449393"/>
    <lineage>
        <taxon>unclassified sequences</taxon>
        <taxon>metagenomes</taxon>
        <taxon>ecological metagenomes</taxon>
    </lineage>
</organism>
<feature type="transmembrane region" description="Helical" evidence="8">
    <location>
        <begin position="309"/>
        <end position="330"/>
    </location>
</feature>
<evidence type="ECO:0000256" key="5">
    <source>
        <dbReference type="ARBA" id="ARBA00022989"/>
    </source>
</evidence>
<name>A0A6J6QK80_9ZZZZ</name>
<feature type="transmembrane region" description="Helical" evidence="8">
    <location>
        <begin position="129"/>
        <end position="148"/>
    </location>
</feature>
<dbReference type="EMBL" id="CAEZXZ010000159">
    <property type="protein sequence ID" value="CAB4711166.1"/>
    <property type="molecule type" value="Genomic_DNA"/>
</dbReference>
<proteinExistence type="predicted"/>
<protein>
    <submittedName>
        <fullName evidence="10">Unannotated protein</fullName>
    </submittedName>
</protein>
<feature type="transmembrane region" description="Helical" evidence="8">
    <location>
        <begin position="372"/>
        <end position="393"/>
    </location>
</feature>
<comment type="subcellular location">
    <subcellularLocation>
        <location evidence="1">Membrane</location>
        <topology evidence="1">Multi-pass membrane protein</topology>
    </subcellularLocation>
</comment>
<evidence type="ECO:0000256" key="8">
    <source>
        <dbReference type="SAM" id="Phobius"/>
    </source>
</evidence>
<feature type="transmembrane region" description="Helical" evidence="8">
    <location>
        <begin position="160"/>
        <end position="181"/>
    </location>
</feature>
<feature type="transmembrane region" description="Helical" evidence="8">
    <location>
        <begin position="101"/>
        <end position="123"/>
    </location>
</feature>
<feature type="transmembrane region" description="Helical" evidence="8">
    <location>
        <begin position="70"/>
        <end position="89"/>
    </location>
</feature>
<keyword evidence="3" id="KW-0050">Antiport</keyword>
<gene>
    <name evidence="10" type="ORF">UFOPK2625_01018</name>
</gene>
<evidence type="ECO:0000256" key="2">
    <source>
        <dbReference type="ARBA" id="ARBA00022448"/>
    </source>
</evidence>